<name>A0A0F9R6Y1_9ZZZZ</name>
<dbReference type="CDD" id="cd00158">
    <property type="entry name" value="RHOD"/>
    <property type="match status" value="2"/>
</dbReference>
<dbReference type="InterPro" id="IPR036873">
    <property type="entry name" value="Rhodanese-like_dom_sf"/>
</dbReference>
<keyword evidence="1" id="KW-0472">Membrane</keyword>
<dbReference type="Gene3D" id="3.40.250.10">
    <property type="entry name" value="Rhodanese-like domain"/>
    <property type="match status" value="2"/>
</dbReference>
<feature type="domain" description="Rhodanese" evidence="2">
    <location>
        <begin position="169"/>
        <end position="260"/>
    </location>
</feature>
<comment type="caution">
    <text evidence="3">The sequence shown here is derived from an EMBL/GenBank/DDBJ whole genome shotgun (WGS) entry which is preliminary data.</text>
</comment>
<feature type="domain" description="Rhodanese" evidence="2">
    <location>
        <begin position="58"/>
        <end position="149"/>
    </location>
</feature>
<dbReference type="PANTHER" id="PTHR43031">
    <property type="entry name" value="FAD-DEPENDENT OXIDOREDUCTASE"/>
    <property type="match status" value="1"/>
</dbReference>
<dbReference type="PROSITE" id="PS50206">
    <property type="entry name" value="RHODANESE_3"/>
    <property type="match status" value="2"/>
</dbReference>
<sequence length="302" mass="34329">MTFRGHQKLFTRKNVIKISLIIFIISSFAQMPIISVKAESYTDISVQTAYDMINNKTLYPDLFILDVREQYEYEGNHLYNATLIPRLEIDSRISELLPYNDTEIIVYCMTGGRSALASQNLAENHNFTKIYNMLGGINTWIGAGFPVWTPPYSDISVQTAYDMINNKTLYPNLLILDVREQYEYDESHLYNATLIPRLEIDGRITELLPYNDTEIIVYSMTGDKSALASQNLAENHNFTKIYNMLGGINGWISGGFPVWTPEDGTNGQSQPTIGISLNFFFVILIGTVLFVILYAKKHRSAL</sequence>
<dbReference type="PANTHER" id="PTHR43031:SF1">
    <property type="entry name" value="PYRIDINE NUCLEOTIDE-DISULPHIDE OXIDOREDUCTASE"/>
    <property type="match status" value="1"/>
</dbReference>
<dbReference type="AlphaFoldDB" id="A0A0F9R6Y1"/>
<dbReference type="SMART" id="SM00450">
    <property type="entry name" value="RHOD"/>
    <property type="match status" value="2"/>
</dbReference>
<keyword evidence="1" id="KW-0812">Transmembrane</keyword>
<dbReference type="SUPFAM" id="SSF52821">
    <property type="entry name" value="Rhodanese/Cell cycle control phosphatase"/>
    <property type="match status" value="2"/>
</dbReference>
<gene>
    <name evidence="3" type="ORF">LCGC14_0614330</name>
</gene>
<dbReference type="Pfam" id="PF00581">
    <property type="entry name" value="Rhodanese"/>
    <property type="match status" value="2"/>
</dbReference>
<dbReference type="EMBL" id="LAZR01001026">
    <property type="protein sequence ID" value="KKN52270.1"/>
    <property type="molecule type" value="Genomic_DNA"/>
</dbReference>
<evidence type="ECO:0000256" key="1">
    <source>
        <dbReference type="SAM" id="Phobius"/>
    </source>
</evidence>
<dbReference type="InterPro" id="IPR050229">
    <property type="entry name" value="GlpE_sulfurtransferase"/>
</dbReference>
<reference evidence="3" key="1">
    <citation type="journal article" date="2015" name="Nature">
        <title>Complex archaea that bridge the gap between prokaryotes and eukaryotes.</title>
        <authorList>
            <person name="Spang A."/>
            <person name="Saw J.H."/>
            <person name="Jorgensen S.L."/>
            <person name="Zaremba-Niedzwiedzka K."/>
            <person name="Martijn J."/>
            <person name="Lind A.E."/>
            <person name="van Eijk R."/>
            <person name="Schleper C."/>
            <person name="Guy L."/>
            <person name="Ettema T.J."/>
        </authorList>
    </citation>
    <scope>NUCLEOTIDE SEQUENCE</scope>
</reference>
<proteinExistence type="predicted"/>
<dbReference type="InterPro" id="IPR001763">
    <property type="entry name" value="Rhodanese-like_dom"/>
</dbReference>
<feature type="transmembrane region" description="Helical" evidence="1">
    <location>
        <begin position="275"/>
        <end position="295"/>
    </location>
</feature>
<accession>A0A0F9R6Y1</accession>
<organism evidence="3">
    <name type="scientific">marine sediment metagenome</name>
    <dbReference type="NCBI Taxonomy" id="412755"/>
    <lineage>
        <taxon>unclassified sequences</taxon>
        <taxon>metagenomes</taxon>
        <taxon>ecological metagenomes</taxon>
    </lineage>
</organism>
<keyword evidence="1" id="KW-1133">Transmembrane helix</keyword>
<evidence type="ECO:0000259" key="2">
    <source>
        <dbReference type="PROSITE" id="PS50206"/>
    </source>
</evidence>
<protein>
    <recommendedName>
        <fullName evidence="2">Rhodanese domain-containing protein</fullName>
    </recommendedName>
</protein>
<evidence type="ECO:0000313" key="3">
    <source>
        <dbReference type="EMBL" id="KKN52270.1"/>
    </source>
</evidence>